<dbReference type="SMART" id="SM00213">
    <property type="entry name" value="UBQ"/>
    <property type="match status" value="3"/>
</dbReference>
<name>A0A0C9TVZ6_PAXIN</name>
<feature type="domain" description="Ubiquitin-like" evidence="1">
    <location>
        <begin position="213"/>
        <end position="288"/>
    </location>
</feature>
<dbReference type="PRINTS" id="PR00348">
    <property type="entry name" value="UBIQUITIN"/>
</dbReference>
<dbReference type="AlphaFoldDB" id="A0A0C9TVZ6"/>
<dbReference type="OrthoDB" id="428577at2759"/>
<gene>
    <name evidence="2" type="ORF">PAXINDRAFT_171731</name>
</gene>
<evidence type="ECO:0000313" key="3">
    <source>
        <dbReference type="Proteomes" id="UP000053647"/>
    </source>
</evidence>
<evidence type="ECO:0000313" key="2">
    <source>
        <dbReference type="EMBL" id="KIJ11481.1"/>
    </source>
</evidence>
<dbReference type="InterPro" id="IPR000626">
    <property type="entry name" value="Ubiquitin-like_dom"/>
</dbReference>
<dbReference type="InterPro" id="IPR019956">
    <property type="entry name" value="Ubiquitin_dom"/>
</dbReference>
<dbReference type="SUPFAM" id="SSF54236">
    <property type="entry name" value="Ubiquitin-like"/>
    <property type="match status" value="3"/>
</dbReference>
<dbReference type="PROSITE" id="PS50053">
    <property type="entry name" value="UBIQUITIN_2"/>
    <property type="match status" value="3"/>
</dbReference>
<dbReference type="FunFam" id="3.10.20.90:FF:000160">
    <property type="entry name" value="Polyubiquitin-C"/>
    <property type="match status" value="1"/>
</dbReference>
<feature type="domain" description="Ubiquitin-like" evidence="1">
    <location>
        <begin position="1"/>
        <end position="79"/>
    </location>
</feature>
<accession>A0A0C9TVZ6</accession>
<dbReference type="InterPro" id="IPR029071">
    <property type="entry name" value="Ubiquitin-like_domsf"/>
</dbReference>
<reference evidence="3" key="2">
    <citation type="submission" date="2015-01" db="EMBL/GenBank/DDBJ databases">
        <title>Evolutionary Origins and Diversification of the Mycorrhizal Mutualists.</title>
        <authorList>
            <consortium name="DOE Joint Genome Institute"/>
            <consortium name="Mycorrhizal Genomics Consortium"/>
            <person name="Kohler A."/>
            <person name="Kuo A."/>
            <person name="Nagy L.G."/>
            <person name="Floudas D."/>
            <person name="Copeland A."/>
            <person name="Barry K.W."/>
            <person name="Cichocki N."/>
            <person name="Veneault-Fourrey C."/>
            <person name="LaButti K."/>
            <person name="Lindquist E.A."/>
            <person name="Lipzen A."/>
            <person name="Lundell T."/>
            <person name="Morin E."/>
            <person name="Murat C."/>
            <person name="Riley R."/>
            <person name="Ohm R."/>
            <person name="Sun H."/>
            <person name="Tunlid A."/>
            <person name="Henrissat B."/>
            <person name="Grigoriev I.V."/>
            <person name="Hibbett D.S."/>
            <person name="Martin F."/>
        </authorList>
    </citation>
    <scope>NUCLEOTIDE SEQUENCE [LARGE SCALE GENOMIC DNA]</scope>
    <source>
        <strain evidence="3">ATCC 200175</strain>
    </source>
</reference>
<dbReference type="InterPro" id="IPR050158">
    <property type="entry name" value="Ubiquitin_ubiquitin-like"/>
</dbReference>
<proteinExistence type="predicted"/>
<dbReference type="HOGENOM" id="CLU_010412_0_0_1"/>
<dbReference type="Pfam" id="PF00240">
    <property type="entry name" value="ubiquitin"/>
    <property type="match status" value="2"/>
</dbReference>
<dbReference type="PANTHER" id="PTHR10666">
    <property type="entry name" value="UBIQUITIN"/>
    <property type="match status" value="1"/>
</dbReference>
<reference evidence="2 3" key="1">
    <citation type="submission" date="2014-06" db="EMBL/GenBank/DDBJ databases">
        <authorList>
            <consortium name="DOE Joint Genome Institute"/>
            <person name="Kuo A."/>
            <person name="Kohler A."/>
            <person name="Nagy L.G."/>
            <person name="Floudas D."/>
            <person name="Copeland A."/>
            <person name="Barry K.W."/>
            <person name="Cichocki N."/>
            <person name="Veneault-Fourrey C."/>
            <person name="LaButti K."/>
            <person name="Lindquist E.A."/>
            <person name="Lipzen A."/>
            <person name="Lundell T."/>
            <person name="Morin E."/>
            <person name="Murat C."/>
            <person name="Sun H."/>
            <person name="Tunlid A."/>
            <person name="Henrissat B."/>
            <person name="Grigoriev I.V."/>
            <person name="Hibbett D.S."/>
            <person name="Martin F."/>
            <person name="Nordberg H.P."/>
            <person name="Cantor M.N."/>
            <person name="Hua S.X."/>
        </authorList>
    </citation>
    <scope>NUCLEOTIDE SEQUENCE [LARGE SCALE GENOMIC DNA]</scope>
    <source>
        <strain evidence="2 3">ATCC 200175</strain>
    </source>
</reference>
<dbReference type="Proteomes" id="UP000053647">
    <property type="component" value="Unassembled WGS sequence"/>
</dbReference>
<sequence length="301" mass="33035">MQLFVDNFFGPTFTIESSPEDTADVLKRRILGTINSSPLSTEDARLTFRGHDLAKYAILSSADLADGCTVSICLRLRGGMQPQACPLPAFAGSDDDDDGPGPLRKKAEKAALLNMTHPGQIMLTINTIQDQKFELVVFPHIMVLSLKQKITDVLKVDAEHQRLLFSGKVLQDDATLEDYGLVNGNAVHLSIPPGIAIALPKVAPGKRVDDSEVQIFVKHINGRTMALMVSPMDTVEHLMSKVQERTEIPPEEQRILYGGKQLTPGRTLSDYNISKESTLHLVLRLRGGYRRPFAPVDGLGV</sequence>
<keyword evidence="3" id="KW-1185">Reference proteome</keyword>
<organism evidence="2 3">
    <name type="scientific">Paxillus involutus ATCC 200175</name>
    <dbReference type="NCBI Taxonomy" id="664439"/>
    <lineage>
        <taxon>Eukaryota</taxon>
        <taxon>Fungi</taxon>
        <taxon>Dikarya</taxon>
        <taxon>Basidiomycota</taxon>
        <taxon>Agaricomycotina</taxon>
        <taxon>Agaricomycetes</taxon>
        <taxon>Agaricomycetidae</taxon>
        <taxon>Boletales</taxon>
        <taxon>Paxilineae</taxon>
        <taxon>Paxillaceae</taxon>
        <taxon>Paxillus</taxon>
    </lineage>
</organism>
<dbReference type="Gene3D" id="3.10.20.90">
    <property type="entry name" value="Phosphatidylinositol 3-kinase Catalytic Subunit, Chain A, domain 1"/>
    <property type="match status" value="3"/>
</dbReference>
<feature type="domain" description="Ubiquitin-like" evidence="1">
    <location>
        <begin position="121"/>
        <end position="189"/>
    </location>
</feature>
<evidence type="ECO:0000259" key="1">
    <source>
        <dbReference type="PROSITE" id="PS50053"/>
    </source>
</evidence>
<protein>
    <recommendedName>
        <fullName evidence="1">Ubiquitin-like domain-containing protein</fullName>
    </recommendedName>
</protein>
<dbReference type="CDD" id="cd17039">
    <property type="entry name" value="Ubl_ubiquitin_like"/>
    <property type="match status" value="1"/>
</dbReference>
<dbReference type="EMBL" id="KN819378">
    <property type="protein sequence ID" value="KIJ11481.1"/>
    <property type="molecule type" value="Genomic_DNA"/>
</dbReference>